<dbReference type="AlphaFoldDB" id="A0A0C2GTG3"/>
<feature type="transmembrane region" description="Helical" evidence="1">
    <location>
        <begin position="20"/>
        <end position="39"/>
    </location>
</feature>
<dbReference type="OrthoDB" id="189226at2759"/>
<protein>
    <submittedName>
        <fullName evidence="2">Uncharacterized protein</fullName>
    </submittedName>
</protein>
<feature type="transmembrane region" description="Helical" evidence="1">
    <location>
        <begin position="123"/>
        <end position="146"/>
    </location>
</feature>
<keyword evidence="1" id="KW-1133">Transmembrane helix</keyword>
<keyword evidence="3" id="KW-1185">Reference proteome</keyword>
<dbReference type="PANTHER" id="PTHR28658">
    <property type="entry name" value="TRANSMEMBRANE PROTEIN 180"/>
    <property type="match status" value="1"/>
</dbReference>
<feature type="transmembrane region" description="Helical" evidence="1">
    <location>
        <begin position="60"/>
        <end position="82"/>
    </location>
</feature>
<keyword evidence="1" id="KW-0812">Transmembrane</keyword>
<dbReference type="InterPro" id="IPR040035">
    <property type="entry name" value="TMEM180"/>
</dbReference>
<evidence type="ECO:0000313" key="2">
    <source>
        <dbReference type="EMBL" id="KIH60431.1"/>
    </source>
</evidence>
<feature type="transmembrane region" description="Helical" evidence="1">
    <location>
        <begin position="206"/>
        <end position="227"/>
    </location>
</feature>
<evidence type="ECO:0000313" key="3">
    <source>
        <dbReference type="Proteomes" id="UP000054047"/>
    </source>
</evidence>
<keyword evidence="1" id="KW-0472">Membrane</keyword>
<dbReference type="SUPFAM" id="SSF103473">
    <property type="entry name" value="MFS general substrate transporter"/>
    <property type="match status" value="1"/>
</dbReference>
<evidence type="ECO:0000256" key="1">
    <source>
        <dbReference type="SAM" id="Phobius"/>
    </source>
</evidence>
<name>A0A0C2GTG3_9BILA</name>
<reference evidence="2 3" key="1">
    <citation type="submission" date="2013-12" db="EMBL/GenBank/DDBJ databases">
        <title>Draft genome of the parsitic nematode Ancylostoma duodenale.</title>
        <authorList>
            <person name="Mitreva M."/>
        </authorList>
    </citation>
    <scope>NUCLEOTIDE SEQUENCE [LARGE SCALE GENOMIC DNA]</scope>
    <source>
        <strain evidence="2 3">Zhejiang</strain>
    </source>
</reference>
<accession>A0A0C2GTG3</accession>
<proteinExistence type="predicted"/>
<dbReference type="InterPro" id="IPR036259">
    <property type="entry name" value="MFS_trans_sf"/>
</dbReference>
<feature type="transmembrane region" description="Helical" evidence="1">
    <location>
        <begin position="239"/>
        <end position="264"/>
    </location>
</feature>
<dbReference type="EMBL" id="KN730971">
    <property type="protein sequence ID" value="KIH60431.1"/>
    <property type="molecule type" value="Genomic_DNA"/>
</dbReference>
<dbReference type="PANTHER" id="PTHR28658:SF1">
    <property type="entry name" value="MAJOR FACILITATOR SUPERFAMILY DOMAIN CONTAINING 13B"/>
    <property type="match status" value="1"/>
</dbReference>
<organism evidence="2 3">
    <name type="scientific">Ancylostoma duodenale</name>
    <dbReference type="NCBI Taxonomy" id="51022"/>
    <lineage>
        <taxon>Eukaryota</taxon>
        <taxon>Metazoa</taxon>
        <taxon>Ecdysozoa</taxon>
        <taxon>Nematoda</taxon>
        <taxon>Chromadorea</taxon>
        <taxon>Rhabditida</taxon>
        <taxon>Rhabditina</taxon>
        <taxon>Rhabditomorpha</taxon>
        <taxon>Strongyloidea</taxon>
        <taxon>Ancylostomatidae</taxon>
        <taxon>Ancylostomatinae</taxon>
        <taxon>Ancylostoma</taxon>
    </lineage>
</organism>
<dbReference type="Proteomes" id="UP000054047">
    <property type="component" value="Unassembled WGS sequence"/>
</dbReference>
<sequence>MFMFYYVKIYLNIFHVPQMWFNIAQTLFMFWNAVNDPLFGYMQDKPGSWMNSRTRTIRSFAPFLVASFVFIAIGVAWGALFADSTKEPRLRVSAMKYSQISILASVNIIAITEKLSHSLERFWAFQLITVVVAVVALYCFIIAGSLSPTLPYSVEKGSLLAEGSEDNSSDTSTPKGSVAHMNFASTATELLIPQSILPKGSLRLSLFYGVLTLGPQLLLIFNERIVVKHGAYRILMTSYVISFLSGLLFLFTSNPYLIIIFMFIDRSGLSSLVFSLNALIVKPSQSIAPVLVVYILNNYGYQEYISSKESSAELAEGMRALLMATPLVLGGFQYFIFKSYSLRNKHVLKPEEDI</sequence>
<feature type="transmembrane region" description="Helical" evidence="1">
    <location>
        <begin position="317"/>
        <end position="337"/>
    </location>
</feature>
<gene>
    <name evidence="2" type="ORF">ANCDUO_09322</name>
</gene>